<name>A0A2P5YGX8_GOSBA</name>
<dbReference type="EMBL" id="KZ663222">
    <property type="protein sequence ID" value="PPS14821.1"/>
    <property type="molecule type" value="Genomic_DNA"/>
</dbReference>
<accession>A0A2P5YGX8</accession>
<gene>
    <name evidence="1" type="ORF">GOBAR_AA05767</name>
</gene>
<proteinExistence type="predicted"/>
<evidence type="ECO:0000313" key="1">
    <source>
        <dbReference type="EMBL" id="PPS14821.1"/>
    </source>
</evidence>
<dbReference type="AlphaFoldDB" id="A0A2P5YGX8"/>
<organism evidence="1 2">
    <name type="scientific">Gossypium barbadense</name>
    <name type="common">Sea Island cotton</name>
    <name type="synonym">Hibiscus barbadensis</name>
    <dbReference type="NCBI Taxonomy" id="3634"/>
    <lineage>
        <taxon>Eukaryota</taxon>
        <taxon>Viridiplantae</taxon>
        <taxon>Streptophyta</taxon>
        <taxon>Embryophyta</taxon>
        <taxon>Tracheophyta</taxon>
        <taxon>Spermatophyta</taxon>
        <taxon>Magnoliopsida</taxon>
        <taxon>eudicotyledons</taxon>
        <taxon>Gunneridae</taxon>
        <taxon>Pentapetalae</taxon>
        <taxon>rosids</taxon>
        <taxon>malvids</taxon>
        <taxon>Malvales</taxon>
        <taxon>Malvaceae</taxon>
        <taxon>Malvoideae</taxon>
        <taxon>Gossypium</taxon>
    </lineage>
</organism>
<protein>
    <submittedName>
        <fullName evidence="1">Uncharacterized protein</fullName>
    </submittedName>
</protein>
<reference evidence="1 2" key="1">
    <citation type="submission" date="2015-01" db="EMBL/GenBank/DDBJ databases">
        <title>Genome of allotetraploid Gossypium barbadense reveals genomic plasticity and fiber elongation in cotton evolution.</title>
        <authorList>
            <person name="Chen X."/>
            <person name="Liu X."/>
            <person name="Zhao B."/>
            <person name="Zheng H."/>
            <person name="Hu Y."/>
            <person name="Lu G."/>
            <person name="Yang C."/>
            <person name="Chen J."/>
            <person name="Shan C."/>
            <person name="Zhang L."/>
            <person name="Zhou Y."/>
            <person name="Wang L."/>
            <person name="Guo W."/>
            <person name="Bai Y."/>
            <person name="Ruan J."/>
            <person name="Shangguan X."/>
            <person name="Mao Y."/>
            <person name="Jiang J."/>
            <person name="Zhu Y."/>
            <person name="Lei J."/>
            <person name="Kang H."/>
            <person name="Chen S."/>
            <person name="He X."/>
            <person name="Wang R."/>
            <person name="Wang Y."/>
            <person name="Chen J."/>
            <person name="Wang L."/>
            <person name="Yu S."/>
            <person name="Wang B."/>
            <person name="Wei J."/>
            <person name="Song S."/>
            <person name="Lu X."/>
            <person name="Gao Z."/>
            <person name="Gu W."/>
            <person name="Deng X."/>
            <person name="Ma D."/>
            <person name="Wang S."/>
            <person name="Liang W."/>
            <person name="Fang L."/>
            <person name="Cai C."/>
            <person name="Zhu X."/>
            <person name="Zhou B."/>
            <person name="Zhang Y."/>
            <person name="Chen Z."/>
            <person name="Xu S."/>
            <person name="Zhu R."/>
            <person name="Wang S."/>
            <person name="Zhang T."/>
            <person name="Zhao G."/>
        </authorList>
    </citation>
    <scope>NUCLEOTIDE SEQUENCE [LARGE SCALE GENOMIC DNA]</scope>
    <source>
        <strain evidence="2">cv. Xinhai21</strain>
        <tissue evidence="1">Leaf</tissue>
    </source>
</reference>
<sequence length="106" mass="11735">MPVMVFSIDENTNKDVVYAGVLEKFELRKRLEVSEWLKKGLGPLKGKCGRGKGGSSTVHVGAYSHALCDAGGKRLVIDKKDLLIQIYWSCLRSGSSNSSRRSIRSY</sequence>
<dbReference type="Proteomes" id="UP000239757">
    <property type="component" value="Unassembled WGS sequence"/>
</dbReference>
<evidence type="ECO:0000313" key="2">
    <source>
        <dbReference type="Proteomes" id="UP000239757"/>
    </source>
</evidence>